<gene>
    <name evidence="7" type="ORF">FOB64_001363</name>
</gene>
<dbReference type="EMBL" id="JABWAD010000016">
    <property type="protein sequence ID" value="KAF6071654.1"/>
    <property type="molecule type" value="Genomic_DNA"/>
</dbReference>
<reference evidence="7 8" key="1">
    <citation type="submission" date="2020-03" db="EMBL/GenBank/DDBJ databases">
        <title>FDA dAtabase for Regulatory Grade micrObial Sequences (FDA-ARGOS): Supporting development and validation of Infectious Disease Dx tests.</title>
        <authorList>
            <person name="Campos J."/>
            <person name="Goldberg B."/>
            <person name="Tallon L."/>
            <person name="Sadzewicz L."/>
            <person name="Vavikolanu K."/>
            <person name="Mehta A."/>
            <person name="Aluvathingal J."/>
            <person name="Nadendla S."/>
            <person name="Nandy P."/>
            <person name="Geyer C."/>
            <person name="Yan Y."/>
            <person name="Sichtig H."/>
        </authorList>
    </citation>
    <scope>NUCLEOTIDE SEQUENCE [LARGE SCALE GENOMIC DNA]</scope>
    <source>
        <strain evidence="7 8">FDAARGOS_656</strain>
    </source>
</reference>
<evidence type="ECO:0000313" key="8">
    <source>
        <dbReference type="Proteomes" id="UP000536275"/>
    </source>
</evidence>
<dbReference type="AlphaFoldDB" id="A0A8H6F5U6"/>
<dbReference type="GO" id="GO:0031011">
    <property type="term" value="C:Ino80 complex"/>
    <property type="evidence" value="ECO:0007669"/>
    <property type="project" value="InterPro"/>
</dbReference>
<dbReference type="SMART" id="SM00993">
    <property type="entry name" value="YL1_C"/>
    <property type="match status" value="1"/>
</dbReference>
<name>A0A8H6F5U6_CANAX</name>
<comment type="caution">
    <text evidence="7">The sequence shown here is derived from an EMBL/GenBank/DDBJ whole genome shotgun (WGS) entry which is preliminary data.</text>
</comment>
<comment type="subcellular location">
    <subcellularLocation>
        <location evidence="1">Nucleus</location>
    </subcellularLocation>
</comment>
<dbReference type="Pfam" id="PF08265">
    <property type="entry name" value="YL1_C"/>
    <property type="match status" value="1"/>
</dbReference>
<evidence type="ECO:0000256" key="3">
    <source>
        <dbReference type="ARBA" id="ARBA00023163"/>
    </source>
</evidence>
<evidence type="ECO:0000259" key="6">
    <source>
        <dbReference type="SMART" id="SM00993"/>
    </source>
</evidence>
<dbReference type="InterPro" id="IPR013272">
    <property type="entry name" value="Vps72/YL1_C"/>
</dbReference>
<organism evidence="7 8">
    <name type="scientific">Candida albicans</name>
    <name type="common">Yeast</name>
    <dbReference type="NCBI Taxonomy" id="5476"/>
    <lineage>
        <taxon>Eukaryota</taxon>
        <taxon>Fungi</taxon>
        <taxon>Dikarya</taxon>
        <taxon>Ascomycota</taxon>
        <taxon>Saccharomycotina</taxon>
        <taxon>Pichiomycetes</taxon>
        <taxon>Debaryomycetaceae</taxon>
        <taxon>Candida/Lodderomyces clade</taxon>
        <taxon>Candida</taxon>
    </lineage>
</organism>
<evidence type="ECO:0000256" key="5">
    <source>
        <dbReference type="SAM" id="MobiDB-lite"/>
    </source>
</evidence>
<keyword evidence="3" id="KW-0804">Transcription</keyword>
<evidence type="ECO:0000256" key="4">
    <source>
        <dbReference type="ARBA" id="ARBA00023242"/>
    </source>
</evidence>
<feature type="domain" description="Vps72/YL1 C-terminal" evidence="6">
    <location>
        <begin position="93"/>
        <end position="122"/>
    </location>
</feature>
<protein>
    <submittedName>
        <fullName evidence="7">YL1 nuclear protein C-terminal domain family protein</fullName>
    </submittedName>
</protein>
<dbReference type="Proteomes" id="UP000536275">
    <property type="component" value="Unassembled WGS sequence"/>
</dbReference>
<feature type="region of interest" description="Disordered" evidence="5">
    <location>
        <begin position="1"/>
        <end position="53"/>
    </location>
</feature>
<dbReference type="PANTHER" id="PTHR31200:SF1">
    <property type="entry name" value="INO80 COMPLEX SUBUNIT C"/>
    <property type="match status" value="1"/>
</dbReference>
<evidence type="ECO:0000313" key="7">
    <source>
        <dbReference type="EMBL" id="KAF6071654.1"/>
    </source>
</evidence>
<keyword evidence="2" id="KW-0805">Transcription regulation</keyword>
<dbReference type="InterPro" id="IPR029525">
    <property type="entry name" value="INO80C/Ies6"/>
</dbReference>
<evidence type="ECO:0000256" key="1">
    <source>
        <dbReference type="ARBA" id="ARBA00004123"/>
    </source>
</evidence>
<evidence type="ECO:0000256" key="2">
    <source>
        <dbReference type="ARBA" id="ARBA00023015"/>
    </source>
</evidence>
<accession>A0A8H6F5U6</accession>
<feature type="compositionally biased region" description="Polar residues" evidence="5">
    <location>
        <begin position="29"/>
        <end position="45"/>
    </location>
</feature>
<sequence>MSNTPGRSMSSTPITTTTTTQVNLHELSEITTKPHSFKQNPNRKQQSNRRYKPSRQLISDELKYLQSKQSNLKFDTPTYNSIMSPPSLKPTMKYCDITGLPTNYKCPSNQLRFYNSEIYQEVIKNMPAGVDQEYLQLRGANVILK</sequence>
<dbReference type="GO" id="GO:0006338">
    <property type="term" value="P:chromatin remodeling"/>
    <property type="evidence" value="ECO:0007669"/>
    <property type="project" value="InterPro"/>
</dbReference>
<dbReference type="PANTHER" id="PTHR31200">
    <property type="entry name" value="INO80 COMPLEX SUBUNIT C"/>
    <property type="match status" value="1"/>
</dbReference>
<proteinExistence type="predicted"/>
<keyword evidence="4" id="KW-0539">Nucleus</keyword>
<feature type="compositionally biased region" description="Polar residues" evidence="5">
    <location>
        <begin position="1"/>
        <end position="14"/>
    </location>
</feature>